<name>A0A7X1B1B6_9BACT</name>
<proteinExistence type="predicted"/>
<dbReference type="AlphaFoldDB" id="A0A7X1B1B6"/>
<reference evidence="1 2" key="1">
    <citation type="submission" date="2020-07" db="EMBL/GenBank/DDBJ databases">
        <authorList>
            <person name="Feng X."/>
        </authorList>
    </citation>
    <scope>NUCLEOTIDE SEQUENCE [LARGE SCALE GENOMIC DNA]</scope>
    <source>
        <strain evidence="1 2">JCM14086</strain>
    </source>
</reference>
<dbReference type="RefSeq" id="WP_185694423.1">
    <property type="nucleotide sequence ID" value="NZ_JACHVA010000133.1"/>
</dbReference>
<gene>
    <name evidence="1" type="ORF">H5P30_18660</name>
</gene>
<organism evidence="1 2">
    <name type="scientific">Puniceicoccus vermicola</name>
    <dbReference type="NCBI Taxonomy" id="388746"/>
    <lineage>
        <taxon>Bacteria</taxon>
        <taxon>Pseudomonadati</taxon>
        <taxon>Verrucomicrobiota</taxon>
        <taxon>Opitutia</taxon>
        <taxon>Puniceicoccales</taxon>
        <taxon>Puniceicoccaceae</taxon>
        <taxon>Puniceicoccus</taxon>
    </lineage>
</organism>
<keyword evidence="2" id="KW-1185">Reference proteome</keyword>
<evidence type="ECO:0000313" key="2">
    <source>
        <dbReference type="Proteomes" id="UP000525652"/>
    </source>
</evidence>
<comment type="caution">
    <text evidence="1">The sequence shown here is derived from an EMBL/GenBank/DDBJ whole genome shotgun (WGS) entry which is preliminary data.</text>
</comment>
<protein>
    <submittedName>
        <fullName evidence="1">Uncharacterized protein</fullName>
    </submittedName>
</protein>
<dbReference type="EMBL" id="JACHVA010000133">
    <property type="protein sequence ID" value="MBC2603805.1"/>
    <property type="molecule type" value="Genomic_DNA"/>
</dbReference>
<accession>A0A7X1B1B6</accession>
<dbReference type="Proteomes" id="UP000525652">
    <property type="component" value="Unassembled WGS sequence"/>
</dbReference>
<sequence length="367" mass="42246">MIGADFQRENLSCAIVQVCRIRRLFLILVLIGWASHASAQIVDESSGRPVPTYEIEAPENDKVDEFHEMVSEQVESVAEGLDHYLDNLIAPDREERSAIFDSYFGDRRLKADEEGESYIAIAPQIEFIDGQSVDTGVDFKAKIDLPKTQNRLKLIVDNVQEDSEPLTGFSRSELRQVPGADESGNASLRFALIDLMNFDLDFDAGLDLKPEPVPKFKLRGRMSWEGEAWRFRISQYLTYEADDGFGEKSSMDMRRYIGDASWAEVDLAVVRSETSAGFEFGQALSLYHRITNRRTIGFRTAVYSQTEPWARVEAVLVRLPYRQQIWKEWMYLKVEPGIDFKRERNFNPDPRILFELEFLFGERLKKL</sequence>
<evidence type="ECO:0000313" key="1">
    <source>
        <dbReference type="EMBL" id="MBC2603805.1"/>
    </source>
</evidence>